<keyword evidence="3" id="KW-1185">Reference proteome</keyword>
<dbReference type="SUPFAM" id="SSF103247">
    <property type="entry name" value="TT1751-like"/>
    <property type="match status" value="1"/>
</dbReference>
<dbReference type="CDD" id="cd14797">
    <property type="entry name" value="DUF302"/>
    <property type="match status" value="1"/>
</dbReference>
<proteinExistence type="predicted"/>
<sequence length="178" mass="19858">MSKSVVEYTNRRITRHTTLPFDEVAARLETAVNKSAASAQLFTIVKRNAEGPKEEIEQKLKNLIDGHEFIYFAQVEHHALLRIVTDNPSLPRATVYTVGNPLLGQLLFRKDLWTGFNAPLKIYLVEDADGRGTTVTYDDPATNMPVPSSPGQVVDEEVKRIAVEIVSTKVERLVSLVV</sequence>
<dbReference type="EMBL" id="KZ084114">
    <property type="protein sequence ID" value="OSD01014.1"/>
    <property type="molecule type" value="Genomic_DNA"/>
</dbReference>
<organism evidence="2 3">
    <name type="scientific">Trametes coccinea (strain BRFM310)</name>
    <name type="common">Pycnoporus coccineus</name>
    <dbReference type="NCBI Taxonomy" id="1353009"/>
    <lineage>
        <taxon>Eukaryota</taxon>
        <taxon>Fungi</taxon>
        <taxon>Dikarya</taxon>
        <taxon>Basidiomycota</taxon>
        <taxon>Agaricomycotina</taxon>
        <taxon>Agaricomycetes</taxon>
        <taxon>Polyporales</taxon>
        <taxon>Polyporaceae</taxon>
        <taxon>Trametes</taxon>
    </lineage>
</organism>
<gene>
    <name evidence="2" type="ORF">PYCCODRAFT_1478783</name>
</gene>
<name>A0A1Y2IK40_TRAC3</name>
<dbReference type="AlphaFoldDB" id="A0A1Y2IK40"/>
<dbReference type="Gene3D" id="3.30.310.70">
    <property type="entry name" value="TT1751-like domain"/>
    <property type="match status" value="1"/>
</dbReference>
<protein>
    <recommendedName>
        <fullName evidence="1">DUF302 domain-containing protein</fullName>
    </recommendedName>
</protein>
<dbReference type="InterPro" id="IPR035923">
    <property type="entry name" value="TT1751-like_sf"/>
</dbReference>
<reference evidence="2 3" key="1">
    <citation type="journal article" date="2015" name="Biotechnol. Biofuels">
        <title>Enhanced degradation of softwood versus hardwood by the white-rot fungus Pycnoporus coccineus.</title>
        <authorList>
            <person name="Couturier M."/>
            <person name="Navarro D."/>
            <person name="Chevret D."/>
            <person name="Henrissat B."/>
            <person name="Piumi F."/>
            <person name="Ruiz-Duenas F.J."/>
            <person name="Martinez A.T."/>
            <person name="Grigoriev I.V."/>
            <person name="Riley R."/>
            <person name="Lipzen A."/>
            <person name="Berrin J.G."/>
            <person name="Master E.R."/>
            <person name="Rosso M.N."/>
        </authorList>
    </citation>
    <scope>NUCLEOTIDE SEQUENCE [LARGE SCALE GENOMIC DNA]</scope>
    <source>
        <strain evidence="2 3">BRFM310</strain>
    </source>
</reference>
<dbReference type="Pfam" id="PF03625">
    <property type="entry name" value="DUF302"/>
    <property type="match status" value="1"/>
</dbReference>
<feature type="domain" description="DUF302" evidence="1">
    <location>
        <begin position="89"/>
        <end position="140"/>
    </location>
</feature>
<evidence type="ECO:0000313" key="3">
    <source>
        <dbReference type="Proteomes" id="UP000193067"/>
    </source>
</evidence>
<dbReference type="Proteomes" id="UP000193067">
    <property type="component" value="Unassembled WGS sequence"/>
</dbReference>
<evidence type="ECO:0000313" key="2">
    <source>
        <dbReference type="EMBL" id="OSD01014.1"/>
    </source>
</evidence>
<evidence type="ECO:0000259" key="1">
    <source>
        <dbReference type="Pfam" id="PF03625"/>
    </source>
</evidence>
<dbReference type="InterPro" id="IPR005180">
    <property type="entry name" value="DUF302"/>
</dbReference>
<accession>A0A1Y2IK40</accession>
<dbReference type="OrthoDB" id="5190258at2759"/>